<keyword evidence="11" id="KW-1185">Reference proteome</keyword>
<dbReference type="PANTHER" id="PTHR36488">
    <property type="entry name" value="CASP-LIKE PROTEIN 1U1"/>
    <property type="match status" value="1"/>
</dbReference>
<protein>
    <recommendedName>
        <fullName evidence="8">CASP-like protein</fullName>
    </recommendedName>
</protein>
<evidence type="ECO:0000256" key="4">
    <source>
        <dbReference type="ARBA" id="ARBA00022475"/>
    </source>
</evidence>
<comment type="subunit">
    <text evidence="3 8">Homodimer and heterodimers.</text>
</comment>
<dbReference type="Proteomes" id="UP001153076">
    <property type="component" value="Unassembled WGS sequence"/>
</dbReference>
<dbReference type="GO" id="GO:0005886">
    <property type="term" value="C:plasma membrane"/>
    <property type="evidence" value="ECO:0007669"/>
    <property type="project" value="UniProtKB-SubCell"/>
</dbReference>
<evidence type="ECO:0000256" key="5">
    <source>
        <dbReference type="ARBA" id="ARBA00022692"/>
    </source>
</evidence>
<feature type="domain" description="Casparian strip membrane protein" evidence="9">
    <location>
        <begin position="17"/>
        <end position="161"/>
    </location>
</feature>
<dbReference type="InterPro" id="IPR006459">
    <property type="entry name" value="CASP/CASPL"/>
</dbReference>
<feature type="transmembrane region" description="Helical" evidence="8">
    <location>
        <begin position="17"/>
        <end position="40"/>
    </location>
</feature>
<comment type="caution">
    <text evidence="10">The sequence shown here is derived from an EMBL/GenBank/DDBJ whole genome shotgun (WGS) entry which is preliminary data.</text>
</comment>
<evidence type="ECO:0000256" key="6">
    <source>
        <dbReference type="ARBA" id="ARBA00022989"/>
    </source>
</evidence>
<keyword evidence="5 8" id="KW-0812">Transmembrane</keyword>
<evidence type="ECO:0000313" key="10">
    <source>
        <dbReference type="EMBL" id="KAJ8422380.1"/>
    </source>
</evidence>
<feature type="transmembrane region" description="Helical" evidence="8">
    <location>
        <begin position="100"/>
        <end position="126"/>
    </location>
</feature>
<evidence type="ECO:0000259" key="9">
    <source>
        <dbReference type="Pfam" id="PF04535"/>
    </source>
</evidence>
<evidence type="ECO:0000256" key="1">
    <source>
        <dbReference type="ARBA" id="ARBA00004651"/>
    </source>
</evidence>
<evidence type="ECO:0000313" key="11">
    <source>
        <dbReference type="Proteomes" id="UP001153076"/>
    </source>
</evidence>
<evidence type="ECO:0000256" key="8">
    <source>
        <dbReference type="RuleBase" id="RU361233"/>
    </source>
</evidence>
<dbReference type="NCBIfam" id="TIGR01569">
    <property type="entry name" value="A_tha_TIGR01569"/>
    <property type="match status" value="1"/>
</dbReference>
<keyword evidence="7 8" id="KW-0472">Membrane</keyword>
<evidence type="ECO:0000256" key="7">
    <source>
        <dbReference type="ARBA" id="ARBA00023136"/>
    </source>
</evidence>
<name>A0A9Q1GKR1_9CARY</name>
<dbReference type="EMBL" id="JAKOGI010002273">
    <property type="protein sequence ID" value="KAJ8422380.1"/>
    <property type="molecule type" value="Genomic_DNA"/>
</dbReference>
<evidence type="ECO:0000256" key="3">
    <source>
        <dbReference type="ARBA" id="ARBA00011489"/>
    </source>
</evidence>
<proteinExistence type="inferred from homology"/>
<dbReference type="AlphaFoldDB" id="A0A9Q1GKR1"/>
<evidence type="ECO:0000256" key="2">
    <source>
        <dbReference type="ARBA" id="ARBA00007651"/>
    </source>
</evidence>
<dbReference type="PANTHER" id="PTHR36488:SF8">
    <property type="entry name" value="CASP-LIKE PROTEIN 1U1"/>
    <property type="match status" value="1"/>
</dbReference>
<keyword evidence="6 8" id="KW-1133">Transmembrane helix</keyword>
<dbReference type="Pfam" id="PF04535">
    <property type="entry name" value="CASP_dom"/>
    <property type="match status" value="1"/>
</dbReference>
<comment type="similarity">
    <text evidence="2 8">Belongs to the Casparian strip membrane proteins (CASP) family.</text>
</comment>
<feature type="transmembrane region" description="Helical" evidence="8">
    <location>
        <begin position="61"/>
        <end position="88"/>
    </location>
</feature>
<reference evidence="10" key="1">
    <citation type="submission" date="2022-04" db="EMBL/GenBank/DDBJ databases">
        <title>Carnegiea gigantea Genome sequencing and assembly v2.</title>
        <authorList>
            <person name="Copetti D."/>
            <person name="Sanderson M.J."/>
            <person name="Burquez A."/>
            <person name="Wojciechowski M.F."/>
        </authorList>
    </citation>
    <scope>NUCLEOTIDE SEQUENCE</scope>
    <source>
        <strain evidence="10">SGP5-SGP5p</strain>
        <tissue evidence="10">Aerial part</tissue>
    </source>
</reference>
<accession>A0A9Q1GKR1</accession>
<feature type="transmembrane region" description="Helical" evidence="8">
    <location>
        <begin position="147"/>
        <end position="168"/>
    </location>
</feature>
<organism evidence="10 11">
    <name type="scientific">Carnegiea gigantea</name>
    <dbReference type="NCBI Taxonomy" id="171969"/>
    <lineage>
        <taxon>Eukaryota</taxon>
        <taxon>Viridiplantae</taxon>
        <taxon>Streptophyta</taxon>
        <taxon>Embryophyta</taxon>
        <taxon>Tracheophyta</taxon>
        <taxon>Spermatophyta</taxon>
        <taxon>Magnoliopsida</taxon>
        <taxon>eudicotyledons</taxon>
        <taxon>Gunneridae</taxon>
        <taxon>Pentapetalae</taxon>
        <taxon>Caryophyllales</taxon>
        <taxon>Cactineae</taxon>
        <taxon>Cactaceae</taxon>
        <taxon>Cactoideae</taxon>
        <taxon>Echinocereeae</taxon>
        <taxon>Carnegiea</taxon>
    </lineage>
</organism>
<comment type="subcellular location">
    <subcellularLocation>
        <location evidence="1 8">Cell membrane</location>
        <topology evidence="1 8">Multi-pass membrane protein</topology>
    </subcellularLocation>
</comment>
<dbReference type="OrthoDB" id="992805at2759"/>
<gene>
    <name evidence="10" type="ORF">Cgig2_011177</name>
</gene>
<sequence>MEMGNLLSQQGSPSPRFVIAQVVLRVLAVLSTVVSVYVMANSSDSITMFGVTFFAKYYYSSAFRFLLVADAVVCSLVLFSLIGVYILLKKKPNPNSWFVLFLHDLVVMVLMISACGAASAIGYVALHGQMETAWLRICDRVGRFCRKVGVSLGLSYMAFLCLFALTIISCHKLKTHVRP</sequence>
<dbReference type="InterPro" id="IPR044173">
    <property type="entry name" value="CASPL"/>
</dbReference>
<dbReference type="InterPro" id="IPR006702">
    <property type="entry name" value="CASP_dom"/>
</dbReference>
<keyword evidence="4 8" id="KW-1003">Cell membrane</keyword>